<sequence>MTRRLRSAIEWRPPGEAPFGGHIECLIGTQTGKIRLLPATTFSKAQKLDAHNSKGHSALTLRDAMYLQTPSGRAP</sequence>
<evidence type="ECO:0000313" key="1">
    <source>
        <dbReference type="EMBL" id="AFL55305.1"/>
    </source>
</evidence>
<accession>I3XHE9</accession>
<dbReference type="AlphaFoldDB" id="I3XHE9"/>
<name>I3XHE9_SINF2</name>
<proteinExistence type="predicted"/>
<evidence type="ECO:0008006" key="3">
    <source>
        <dbReference type="Google" id="ProtNLM"/>
    </source>
</evidence>
<evidence type="ECO:0000313" key="2">
    <source>
        <dbReference type="Proteomes" id="UP000006180"/>
    </source>
</evidence>
<gene>
    <name evidence="1" type="ORF">USDA257_p05900</name>
</gene>
<dbReference type="HOGENOM" id="CLU_2668488_0_0_5"/>
<protein>
    <recommendedName>
        <fullName evidence="3">Transposase</fullName>
    </recommendedName>
</protein>
<keyword evidence="1" id="KW-0614">Plasmid</keyword>
<dbReference type="EMBL" id="CP003575">
    <property type="protein sequence ID" value="AFL55305.1"/>
    <property type="molecule type" value="Genomic_DNA"/>
</dbReference>
<organism evidence="1">
    <name type="scientific">Sinorhizobium fredii (strain USDA 257)</name>
    <dbReference type="NCBI Taxonomy" id="1185652"/>
    <lineage>
        <taxon>Bacteria</taxon>
        <taxon>Pseudomonadati</taxon>
        <taxon>Pseudomonadota</taxon>
        <taxon>Alphaproteobacteria</taxon>
        <taxon>Hyphomicrobiales</taxon>
        <taxon>Rhizobiaceae</taxon>
        <taxon>Sinorhizobium/Ensifer group</taxon>
        <taxon>Sinorhizobium</taxon>
    </lineage>
</organism>
<reference evidence="1" key="1">
    <citation type="journal article" date="2012" name="J. Bacteriol.">
        <title>Complete genome sequence of the broad-host-range strain Sinorhizobium fredii USDA257.</title>
        <authorList>
            <person name="Schuldes J."/>
            <person name="Rodriguez Orbegoso M."/>
            <person name="Schmeisser C."/>
            <person name="Krishnan H.B."/>
            <person name="Daniel R."/>
            <person name="Streit W.R."/>
        </authorList>
    </citation>
    <scope>NUCLEOTIDE SEQUENCE [LARGE SCALE GENOMIC DNA]</scope>
    <source>
        <strain evidence="1">USDA 257</strain>
        <plasmid evidence="1">pUSDA257</plasmid>
    </source>
</reference>
<geneLocation type="plasmid" evidence="2">
    <name>pUSDA257 fragment 12</name>
</geneLocation>